<dbReference type="Gene3D" id="3.80.10.10">
    <property type="entry name" value="Ribonuclease Inhibitor"/>
    <property type="match status" value="1"/>
</dbReference>
<feature type="compositionally biased region" description="Basic residues" evidence="2">
    <location>
        <begin position="294"/>
        <end position="305"/>
    </location>
</feature>
<keyword evidence="4" id="KW-1185">Reference proteome</keyword>
<dbReference type="Proteomes" id="UP000815325">
    <property type="component" value="Unassembled WGS sequence"/>
</dbReference>
<gene>
    <name evidence="3" type="ORF">DUNSADRAFT_12921</name>
</gene>
<sequence length="625" mass="66427">MRRLPAFSLQCLKLKPLNQKSKGKKKPGQAGPEMDRSFDASLAAFFESGASQRGKPPWSGIKFLRLEGFELSMHSTPFIGLAAPQLSHVHLSHTKMDGMCVSGLLSCPSLSHLTFSHVAWLTPKMSERALMVIPLLQHLKHLTFIEVPLPLVNAHTPFPFLHIPRLESLHIIGCPMPETMGWLDLLASIGHSCTNLTSLVIHPRLRLSSASPLLTQWVHDLPIAALASGCPYLRYLDFGPFATVSDTGVGEMISRMPKLQCVVAQDLRPPPHRSRQEAAAIAGEWVVAVEERRKRQQHRSKRKREGRTSGQGHAGAGDQAPPTVGQCSHAGANPATTTAAAAAAESSWEAQVEAAEAAIQAHLYPVHGWPSQDTALPSAEPPATLPWAQLTLFAPSVESIAALPLGPHTKIFLGGLLVRPGTQPALAAQAASQLARCGSFYSAASTSQETAEAINSGKHSGMDISIGSKMGKLMLIFLPSWSTSIEAPPNTMPDADDMYTPAMAAEAGVAPLEAAMGLMNWIDTSELMGKPTGGMGPVAGGADIPGSSYYALEKIQNAISSLTDDLMATPDSSINAGCARALLELSRLQQRLGGALVKASVLECVYASTLACIAAGPRIAQWAEA</sequence>
<reference evidence="3" key="1">
    <citation type="submission" date="2017-08" db="EMBL/GenBank/DDBJ databases">
        <authorList>
            <person name="Polle J.E."/>
            <person name="Barry K."/>
            <person name="Cushman J."/>
            <person name="Schmutz J."/>
            <person name="Tran D."/>
            <person name="Hathwaick L.T."/>
            <person name="Yim W.C."/>
            <person name="Jenkins J."/>
            <person name="Mckie-Krisberg Z.M."/>
            <person name="Prochnik S."/>
            <person name="Lindquist E."/>
            <person name="Dockter R.B."/>
            <person name="Adam C."/>
            <person name="Molina H."/>
            <person name="Bunkerborg J."/>
            <person name="Jin E."/>
            <person name="Buchheim M."/>
            <person name="Magnuson J."/>
        </authorList>
    </citation>
    <scope>NUCLEOTIDE SEQUENCE</scope>
    <source>
        <strain evidence="3">CCAP 19/18</strain>
    </source>
</reference>
<evidence type="ECO:0000313" key="4">
    <source>
        <dbReference type="Proteomes" id="UP000815325"/>
    </source>
</evidence>
<comment type="subcellular location">
    <subcellularLocation>
        <location evidence="1">Cytoplasm</location>
        <location evidence="1">Cytoskeleton</location>
        <location evidence="1">Cilium axoneme</location>
    </subcellularLocation>
</comment>
<dbReference type="SUPFAM" id="SSF52047">
    <property type="entry name" value="RNI-like"/>
    <property type="match status" value="1"/>
</dbReference>
<organism evidence="3 4">
    <name type="scientific">Dunaliella salina</name>
    <name type="common">Green alga</name>
    <name type="synonym">Protococcus salinus</name>
    <dbReference type="NCBI Taxonomy" id="3046"/>
    <lineage>
        <taxon>Eukaryota</taxon>
        <taxon>Viridiplantae</taxon>
        <taxon>Chlorophyta</taxon>
        <taxon>core chlorophytes</taxon>
        <taxon>Chlorophyceae</taxon>
        <taxon>CS clade</taxon>
        <taxon>Chlamydomonadales</taxon>
        <taxon>Dunaliellaceae</taxon>
        <taxon>Dunaliella</taxon>
    </lineage>
</organism>
<accession>A0ABQ7GAN4</accession>
<evidence type="ECO:0000313" key="3">
    <source>
        <dbReference type="EMBL" id="KAF5831608.1"/>
    </source>
</evidence>
<dbReference type="EMBL" id="MU069935">
    <property type="protein sequence ID" value="KAF5831608.1"/>
    <property type="molecule type" value="Genomic_DNA"/>
</dbReference>
<protein>
    <recommendedName>
        <fullName evidence="5">Encoded protein</fullName>
    </recommendedName>
</protein>
<evidence type="ECO:0000256" key="1">
    <source>
        <dbReference type="ARBA" id="ARBA00004430"/>
    </source>
</evidence>
<proteinExistence type="predicted"/>
<feature type="region of interest" description="Disordered" evidence="2">
    <location>
        <begin position="292"/>
        <end position="332"/>
    </location>
</feature>
<name>A0ABQ7GAN4_DUNSA</name>
<dbReference type="InterPro" id="IPR032675">
    <property type="entry name" value="LRR_dom_sf"/>
</dbReference>
<evidence type="ECO:0000256" key="2">
    <source>
        <dbReference type="SAM" id="MobiDB-lite"/>
    </source>
</evidence>
<evidence type="ECO:0008006" key="5">
    <source>
        <dbReference type="Google" id="ProtNLM"/>
    </source>
</evidence>
<comment type="caution">
    <text evidence="3">The sequence shown here is derived from an EMBL/GenBank/DDBJ whole genome shotgun (WGS) entry which is preliminary data.</text>
</comment>